<evidence type="ECO:0000313" key="2">
    <source>
        <dbReference type="Proteomes" id="UP001500653"/>
    </source>
</evidence>
<dbReference type="EMBL" id="BAAALN010000005">
    <property type="protein sequence ID" value="GAA1236273.1"/>
    <property type="molecule type" value="Genomic_DNA"/>
</dbReference>
<sequence>MCPRASPARAAGDEETVRWFELYQDSTGRYRFRLRNGHAALAGSGAFGTRPEAEDAIKALCEGVPSGGICMQPNGVPQS</sequence>
<dbReference type="InterPro" id="IPR036913">
    <property type="entry name" value="YegP-like_sf"/>
</dbReference>
<gene>
    <name evidence="1" type="ORF">GCM10009676_20560</name>
</gene>
<reference evidence="1 2" key="1">
    <citation type="journal article" date="2019" name="Int. J. Syst. Evol. Microbiol.">
        <title>The Global Catalogue of Microorganisms (GCM) 10K type strain sequencing project: providing services to taxonomists for standard genome sequencing and annotation.</title>
        <authorList>
            <consortium name="The Broad Institute Genomics Platform"/>
            <consortium name="The Broad Institute Genome Sequencing Center for Infectious Disease"/>
            <person name="Wu L."/>
            <person name="Ma J."/>
        </authorList>
    </citation>
    <scope>NUCLEOTIDE SEQUENCE [LARGE SCALE GENOMIC DNA]</scope>
    <source>
        <strain evidence="1 2">JCM 13023</strain>
    </source>
</reference>
<dbReference type="Gene3D" id="2.30.29.80">
    <property type="match status" value="1"/>
</dbReference>
<keyword evidence="2" id="KW-1185">Reference proteome</keyword>
<accession>A0ABN1W9F1</accession>
<organism evidence="1 2">
    <name type="scientific">Prauserella halophila</name>
    <dbReference type="NCBI Taxonomy" id="185641"/>
    <lineage>
        <taxon>Bacteria</taxon>
        <taxon>Bacillati</taxon>
        <taxon>Actinomycetota</taxon>
        <taxon>Actinomycetes</taxon>
        <taxon>Pseudonocardiales</taxon>
        <taxon>Pseudonocardiaceae</taxon>
        <taxon>Prauserella</taxon>
    </lineage>
</organism>
<evidence type="ECO:0000313" key="1">
    <source>
        <dbReference type="EMBL" id="GAA1236273.1"/>
    </source>
</evidence>
<name>A0ABN1W9F1_9PSEU</name>
<dbReference type="Proteomes" id="UP001500653">
    <property type="component" value="Unassembled WGS sequence"/>
</dbReference>
<comment type="caution">
    <text evidence="1">The sequence shown here is derived from an EMBL/GenBank/DDBJ whole genome shotgun (WGS) entry which is preliminary data.</text>
</comment>
<evidence type="ECO:0008006" key="3">
    <source>
        <dbReference type="Google" id="ProtNLM"/>
    </source>
</evidence>
<dbReference type="SUPFAM" id="SSF160113">
    <property type="entry name" value="YegP-like"/>
    <property type="match status" value="1"/>
</dbReference>
<protein>
    <recommendedName>
        <fullName evidence="3">DUF1508 domain-containing protein</fullName>
    </recommendedName>
</protein>
<proteinExistence type="predicted"/>